<comment type="caution">
    <text evidence="2">The sequence shown here is derived from an EMBL/GenBank/DDBJ whole genome shotgun (WGS) entry which is preliminary data.</text>
</comment>
<keyword evidence="2" id="KW-0223">Dioxygenase</keyword>
<dbReference type="RefSeq" id="WP_183397459.1">
    <property type="nucleotide sequence ID" value="NZ_JACIDS010000001.1"/>
</dbReference>
<dbReference type="Proteomes" id="UP000553963">
    <property type="component" value="Unassembled WGS sequence"/>
</dbReference>
<gene>
    <name evidence="2" type="ORF">GGR25_000864</name>
</gene>
<dbReference type="InterPro" id="IPR037523">
    <property type="entry name" value="VOC_core"/>
</dbReference>
<accession>A0A840AMV0</accession>
<name>A0A840AMV0_9HYPH</name>
<dbReference type="SUPFAM" id="SSF54593">
    <property type="entry name" value="Glyoxalase/Bleomycin resistance protein/Dihydroxybiphenyl dioxygenase"/>
    <property type="match status" value="1"/>
</dbReference>
<organism evidence="2 3">
    <name type="scientific">Kaistia hirudinis</name>
    <dbReference type="NCBI Taxonomy" id="1293440"/>
    <lineage>
        <taxon>Bacteria</taxon>
        <taxon>Pseudomonadati</taxon>
        <taxon>Pseudomonadota</taxon>
        <taxon>Alphaproteobacteria</taxon>
        <taxon>Hyphomicrobiales</taxon>
        <taxon>Kaistiaceae</taxon>
        <taxon>Kaistia</taxon>
    </lineage>
</organism>
<dbReference type="GO" id="GO:0016829">
    <property type="term" value="F:lyase activity"/>
    <property type="evidence" value="ECO:0007669"/>
    <property type="project" value="UniProtKB-KW"/>
</dbReference>
<keyword evidence="2" id="KW-0560">Oxidoreductase</keyword>
<proteinExistence type="predicted"/>
<dbReference type="InterPro" id="IPR029068">
    <property type="entry name" value="Glyas_Bleomycin-R_OHBP_Dase"/>
</dbReference>
<reference evidence="2 3" key="1">
    <citation type="submission" date="2020-08" db="EMBL/GenBank/DDBJ databases">
        <title>Genomic Encyclopedia of Type Strains, Phase IV (KMG-IV): sequencing the most valuable type-strain genomes for metagenomic binning, comparative biology and taxonomic classification.</title>
        <authorList>
            <person name="Goeker M."/>
        </authorList>
    </citation>
    <scope>NUCLEOTIDE SEQUENCE [LARGE SCALE GENOMIC DNA]</scope>
    <source>
        <strain evidence="2 3">DSM 25966</strain>
    </source>
</reference>
<dbReference type="InterPro" id="IPR004360">
    <property type="entry name" value="Glyas_Fos-R_dOase_dom"/>
</dbReference>
<sequence length="158" mass="17697">MTETPPRTGWAPMVPELLVEDFAASLPFWRDVLGFAVAYSRPDQFFAYLERPEGAQVMLHQRANVWETGPLERPFGRGVMFQLYVADVAAVEARIAAAGVPLHHGPREVWRRTGDRESGQREVFVLDPDGYLIMVAERIGERPLSPVTAVISPEPQRG</sequence>
<dbReference type="EMBL" id="JACIDS010000001">
    <property type="protein sequence ID" value="MBB3929845.1"/>
    <property type="molecule type" value="Genomic_DNA"/>
</dbReference>
<protein>
    <submittedName>
        <fullName evidence="2">Catechol 2,3-dioxygenase-like lactoylglutathione lyase family enzyme</fullName>
    </submittedName>
</protein>
<keyword evidence="3" id="KW-1185">Reference proteome</keyword>
<dbReference type="Gene3D" id="3.10.180.10">
    <property type="entry name" value="2,3-Dihydroxybiphenyl 1,2-Dioxygenase, domain 1"/>
    <property type="match status" value="1"/>
</dbReference>
<evidence type="ECO:0000313" key="3">
    <source>
        <dbReference type="Proteomes" id="UP000553963"/>
    </source>
</evidence>
<keyword evidence="2" id="KW-0456">Lyase</keyword>
<evidence type="ECO:0000313" key="2">
    <source>
        <dbReference type="EMBL" id="MBB3929845.1"/>
    </source>
</evidence>
<dbReference type="AlphaFoldDB" id="A0A840AMV0"/>
<dbReference type="PROSITE" id="PS51819">
    <property type="entry name" value="VOC"/>
    <property type="match status" value="1"/>
</dbReference>
<dbReference type="GO" id="GO:0051213">
    <property type="term" value="F:dioxygenase activity"/>
    <property type="evidence" value="ECO:0007669"/>
    <property type="project" value="UniProtKB-KW"/>
</dbReference>
<evidence type="ECO:0000259" key="1">
    <source>
        <dbReference type="PROSITE" id="PS51819"/>
    </source>
</evidence>
<dbReference type="Pfam" id="PF00903">
    <property type="entry name" value="Glyoxalase"/>
    <property type="match status" value="1"/>
</dbReference>
<feature type="domain" description="VOC" evidence="1">
    <location>
        <begin position="9"/>
        <end position="138"/>
    </location>
</feature>